<dbReference type="AlphaFoldDB" id="A0A843YI94"/>
<proteinExistence type="predicted"/>
<evidence type="ECO:0000313" key="3">
    <source>
        <dbReference type="Proteomes" id="UP000444174"/>
    </source>
</evidence>
<evidence type="ECO:0000256" key="1">
    <source>
        <dbReference type="SAM" id="SignalP"/>
    </source>
</evidence>
<sequence>MQLVSASLIGLTLALAPVAALAERRSLAHTIYYQDLGYAIGGYDPVSFFRHDEPLQGQTTYAVMWKGVTWLFSSAEHQAIFEANPRAYAPQFGGYCAYGVSVGKLVSGDPHAFEIRDGALFMLHSPEVQVRWNGARQERLSAAQENWPEILRD</sequence>
<dbReference type="RefSeq" id="WP_153216469.1">
    <property type="nucleotide sequence ID" value="NZ_WIBF01000008.1"/>
</dbReference>
<dbReference type="Proteomes" id="UP000444174">
    <property type="component" value="Unassembled WGS sequence"/>
</dbReference>
<name>A0A843YI94_9RHOB</name>
<organism evidence="2 3">
    <name type="scientific">Tritonibacter litoralis</name>
    <dbReference type="NCBI Taxonomy" id="2662264"/>
    <lineage>
        <taxon>Bacteria</taxon>
        <taxon>Pseudomonadati</taxon>
        <taxon>Pseudomonadota</taxon>
        <taxon>Alphaproteobacteria</taxon>
        <taxon>Rhodobacterales</taxon>
        <taxon>Paracoccaceae</taxon>
        <taxon>Tritonibacter</taxon>
    </lineage>
</organism>
<feature type="chain" id="PRO_5032935988" evidence="1">
    <location>
        <begin position="23"/>
        <end position="153"/>
    </location>
</feature>
<accession>A0A843YI94</accession>
<comment type="caution">
    <text evidence="2">The sequence shown here is derived from an EMBL/GenBank/DDBJ whole genome shotgun (WGS) entry which is preliminary data.</text>
</comment>
<reference evidence="2 3" key="1">
    <citation type="submission" date="2019-10" db="EMBL/GenBank/DDBJ databases">
        <title>Epibacterium sp. nov., isolated from seawater.</title>
        <authorList>
            <person name="Zhang X."/>
            <person name="Li N."/>
        </authorList>
    </citation>
    <scope>NUCLEOTIDE SEQUENCE [LARGE SCALE GENOMIC DNA]</scope>
    <source>
        <strain evidence="2 3">SM1979</strain>
    </source>
</reference>
<gene>
    <name evidence="2" type="ORF">GFB49_13755</name>
</gene>
<evidence type="ECO:0000313" key="2">
    <source>
        <dbReference type="EMBL" id="MQQ09528.1"/>
    </source>
</evidence>
<dbReference type="EMBL" id="WIBF01000008">
    <property type="protein sequence ID" value="MQQ09528.1"/>
    <property type="molecule type" value="Genomic_DNA"/>
</dbReference>
<dbReference type="NCBIfam" id="NF041384">
    <property type="entry name" value="YHS_seleno_dom"/>
    <property type="match status" value="1"/>
</dbReference>
<keyword evidence="3" id="KW-1185">Reference proteome</keyword>
<feature type="signal peptide" evidence="1">
    <location>
        <begin position="1"/>
        <end position="22"/>
    </location>
</feature>
<protein>
    <submittedName>
        <fullName evidence="2">Twin-arginine translocation pathway signal protein</fullName>
    </submittedName>
</protein>
<keyword evidence="1" id="KW-0732">Signal</keyword>